<evidence type="ECO:0000256" key="2">
    <source>
        <dbReference type="ARBA" id="ARBA00023004"/>
    </source>
</evidence>
<evidence type="ECO:0000313" key="8">
    <source>
        <dbReference type="Proteomes" id="UP000323000"/>
    </source>
</evidence>
<feature type="region of interest" description="Disordered" evidence="4">
    <location>
        <begin position="84"/>
        <end position="120"/>
    </location>
</feature>
<keyword evidence="8" id="KW-1185">Reference proteome</keyword>
<comment type="caution">
    <text evidence="7">The sequence shown here is derived from an EMBL/GenBank/DDBJ whole genome shotgun (WGS) entry which is preliminary data.</text>
</comment>
<dbReference type="Pfam" id="PF03171">
    <property type="entry name" value="2OG-FeII_Oxy"/>
    <property type="match status" value="1"/>
</dbReference>
<evidence type="ECO:0000256" key="4">
    <source>
        <dbReference type="SAM" id="MobiDB-lite"/>
    </source>
</evidence>
<keyword evidence="5" id="KW-1133">Transmembrane helix</keyword>
<gene>
    <name evidence="7" type="ORF">EZV62_027082</name>
</gene>
<dbReference type="OrthoDB" id="288590at2759"/>
<proteinExistence type="inferred from homology"/>
<evidence type="ECO:0000313" key="7">
    <source>
        <dbReference type="EMBL" id="TXG47788.1"/>
    </source>
</evidence>
<dbReference type="AlphaFoldDB" id="A0A5C7GST6"/>
<keyword evidence="5" id="KW-0472">Membrane</keyword>
<keyword evidence="3" id="KW-0560">Oxidoreductase</keyword>
<organism evidence="7 8">
    <name type="scientific">Acer yangbiense</name>
    <dbReference type="NCBI Taxonomy" id="1000413"/>
    <lineage>
        <taxon>Eukaryota</taxon>
        <taxon>Viridiplantae</taxon>
        <taxon>Streptophyta</taxon>
        <taxon>Embryophyta</taxon>
        <taxon>Tracheophyta</taxon>
        <taxon>Spermatophyta</taxon>
        <taxon>Magnoliopsida</taxon>
        <taxon>eudicotyledons</taxon>
        <taxon>Gunneridae</taxon>
        <taxon>Pentapetalae</taxon>
        <taxon>rosids</taxon>
        <taxon>malvids</taxon>
        <taxon>Sapindales</taxon>
        <taxon>Sapindaceae</taxon>
        <taxon>Hippocastanoideae</taxon>
        <taxon>Acereae</taxon>
        <taxon>Acer</taxon>
    </lineage>
</organism>
<reference evidence="8" key="1">
    <citation type="journal article" date="2019" name="Gigascience">
        <title>De novo genome assembly of the endangered Acer yangbiense, a plant species with extremely small populations endemic to Yunnan Province, China.</title>
        <authorList>
            <person name="Yang J."/>
            <person name="Wariss H.M."/>
            <person name="Tao L."/>
            <person name="Zhang R."/>
            <person name="Yun Q."/>
            <person name="Hollingsworth P."/>
            <person name="Dao Z."/>
            <person name="Luo G."/>
            <person name="Guo H."/>
            <person name="Ma Y."/>
            <person name="Sun W."/>
        </authorList>
    </citation>
    <scope>NUCLEOTIDE SEQUENCE [LARGE SCALE GENOMIC DNA]</scope>
    <source>
        <strain evidence="8">cv. Malutang</strain>
    </source>
</reference>
<name>A0A5C7GST6_9ROSI</name>
<feature type="transmembrane region" description="Helical" evidence="5">
    <location>
        <begin position="147"/>
        <end position="171"/>
    </location>
</feature>
<comment type="similarity">
    <text evidence="3">Belongs to the iron/ascorbate-dependent oxidoreductase family.</text>
</comment>
<dbReference type="InterPro" id="IPR005123">
    <property type="entry name" value="Oxoglu/Fe-dep_dioxygenase_dom"/>
</dbReference>
<dbReference type="Proteomes" id="UP000323000">
    <property type="component" value="Chromosome 13"/>
</dbReference>
<evidence type="ECO:0000256" key="1">
    <source>
        <dbReference type="ARBA" id="ARBA00022723"/>
    </source>
</evidence>
<dbReference type="SUPFAM" id="SSF51197">
    <property type="entry name" value="Clavaminate synthase-like"/>
    <property type="match status" value="1"/>
</dbReference>
<dbReference type="GO" id="GO:0016491">
    <property type="term" value="F:oxidoreductase activity"/>
    <property type="evidence" value="ECO:0007669"/>
    <property type="project" value="UniProtKB-KW"/>
</dbReference>
<dbReference type="Gene3D" id="2.60.120.330">
    <property type="entry name" value="B-lactam Antibiotic, Isopenicillin N Synthase, Chain"/>
    <property type="match status" value="1"/>
</dbReference>
<accession>A0A5C7GST6</accession>
<protein>
    <recommendedName>
        <fullName evidence="6">Fe2OG dioxygenase domain-containing protein</fullName>
    </recommendedName>
</protein>
<feature type="domain" description="Fe2OG dioxygenase" evidence="6">
    <location>
        <begin position="189"/>
        <end position="291"/>
    </location>
</feature>
<sequence>MSSRPNFEVGSGSGKNTNPSKRKRPSKKRKPLKLGVLQIQISRPVPLIVLPHGSLIGRSAYNAIARLRGFPYLLQNVEEDDDDEGLDIDELENLGPQEEEEIKEDEDEDEDYTEQNLEDDPEVEAGEATLDGIMTMLRGMNKKIDGLLLDFMQFLVSLDFIAAVGFIYFALVPDVDLRLKMEQKWSFGRTFPVGVASKHGNLPPSPQQVIGIAPHSDSSGITILLEVNDVQSLQIKKDGMWIPVKPLPNTFIINIGDTLEILSNGTYRSIEHRATFNSLKERISVATFCSPKMDGEIGPAPTLVTPETPAMFRRISTIDYIKGLLSRKIDGKSYLQTMRIQNEQGKSN</sequence>
<evidence type="ECO:0000256" key="5">
    <source>
        <dbReference type="SAM" id="Phobius"/>
    </source>
</evidence>
<keyword evidence="1 3" id="KW-0479">Metal-binding</keyword>
<keyword evidence="5" id="KW-0812">Transmembrane</keyword>
<evidence type="ECO:0000259" key="6">
    <source>
        <dbReference type="PROSITE" id="PS51471"/>
    </source>
</evidence>
<dbReference type="EMBL" id="VAHF01000013">
    <property type="protein sequence ID" value="TXG47788.1"/>
    <property type="molecule type" value="Genomic_DNA"/>
</dbReference>
<dbReference type="InterPro" id="IPR027443">
    <property type="entry name" value="IPNS-like_sf"/>
</dbReference>
<dbReference type="PROSITE" id="PS51471">
    <property type="entry name" value="FE2OG_OXY"/>
    <property type="match status" value="1"/>
</dbReference>
<feature type="region of interest" description="Disordered" evidence="4">
    <location>
        <begin position="1"/>
        <end position="33"/>
    </location>
</feature>
<dbReference type="InterPro" id="IPR044861">
    <property type="entry name" value="IPNS-like_FE2OG_OXY"/>
</dbReference>
<keyword evidence="2 3" id="KW-0408">Iron</keyword>
<dbReference type="GO" id="GO:0046872">
    <property type="term" value="F:metal ion binding"/>
    <property type="evidence" value="ECO:0007669"/>
    <property type="project" value="UniProtKB-KW"/>
</dbReference>
<dbReference type="InterPro" id="IPR050295">
    <property type="entry name" value="Plant_2OG-oxidoreductases"/>
</dbReference>
<evidence type="ECO:0000256" key="3">
    <source>
        <dbReference type="RuleBase" id="RU003682"/>
    </source>
</evidence>
<feature type="compositionally biased region" description="Basic residues" evidence="4">
    <location>
        <begin position="20"/>
        <end position="32"/>
    </location>
</feature>
<dbReference type="PANTHER" id="PTHR47991">
    <property type="entry name" value="OXOGLUTARATE/IRON-DEPENDENT DIOXYGENASE"/>
    <property type="match status" value="1"/>
</dbReference>